<dbReference type="InterPro" id="IPR000353">
    <property type="entry name" value="MHC_II_b_N"/>
</dbReference>
<dbReference type="PANTHER" id="PTHR19944">
    <property type="entry name" value="MHC CLASS II-RELATED"/>
    <property type="match status" value="1"/>
</dbReference>
<feature type="non-terminal residue" evidence="11">
    <location>
        <position position="77"/>
    </location>
</feature>
<comment type="caution">
    <text evidence="11">The sequence shown here is derived from an EMBL/GenBank/DDBJ whole genome shotgun (WGS) entry which is preliminary data.</text>
</comment>
<keyword evidence="5" id="KW-1064">Adaptive immunity</keyword>
<dbReference type="GO" id="GO:0002250">
    <property type="term" value="P:adaptive immune response"/>
    <property type="evidence" value="ECO:0007669"/>
    <property type="project" value="UniProtKB-KW"/>
</dbReference>
<dbReference type="EMBL" id="VWYD01026583">
    <property type="protein sequence ID" value="NXQ49070.1"/>
    <property type="molecule type" value="Genomic_DNA"/>
</dbReference>
<evidence type="ECO:0000256" key="3">
    <source>
        <dbReference type="ARBA" id="ARBA00022859"/>
    </source>
</evidence>
<evidence type="ECO:0000256" key="6">
    <source>
        <dbReference type="ARBA" id="ARBA00023136"/>
    </source>
</evidence>
<keyword evidence="7" id="KW-1015">Disulfide bond</keyword>
<evidence type="ECO:0000256" key="4">
    <source>
        <dbReference type="ARBA" id="ARBA00022989"/>
    </source>
</evidence>
<feature type="domain" description="MHC class II beta chain N-terminal" evidence="10">
    <location>
        <begin position="1"/>
        <end position="71"/>
    </location>
</feature>
<organism evidence="11 12">
    <name type="scientific">Catharus fuscescens</name>
    <name type="common">Veery</name>
    <name type="synonym">Turdus fuscescens</name>
    <dbReference type="NCBI Taxonomy" id="159581"/>
    <lineage>
        <taxon>Eukaryota</taxon>
        <taxon>Metazoa</taxon>
        <taxon>Chordata</taxon>
        <taxon>Craniata</taxon>
        <taxon>Vertebrata</taxon>
        <taxon>Euteleostomi</taxon>
        <taxon>Archelosauria</taxon>
        <taxon>Archosauria</taxon>
        <taxon>Dinosauria</taxon>
        <taxon>Saurischia</taxon>
        <taxon>Theropoda</taxon>
        <taxon>Coelurosauria</taxon>
        <taxon>Aves</taxon>
        <taxon>Neognathae</taxon>
        <taxon>Neoaves</taxon>
        <taxon>Telluraves</taxon>
        <taxon>Australaves</taxon>
        <taxon>Passeriformes</taxon>
        <taxon>Turdidae</taxon>
        <taxon>Catharus</taxon>
    </lineage>
</organism>
<dbReference type="GO" id="GO:0002504">
    <property type="term" value="P:antigen processing and presentation of peptide or polysaccharide antigen via MHC class II"/>
    <property type="evidence" value="ECO:0007669"/>
    <property type="project" value="UniProtKB-KW"/>
</dbReference>
<dbReference type="InterPro" id="IPR050160">
    <property type="entry name" value="MHC/Immunoglobulin"/>
</dbReference>
<dbReference type="Gene3D" id="3.10.320.10">
    <property type="entry name" value="Class II Histocompatibility Antigen, M Beta Chain, Chain B, domain 1"/>
    <property type="match status" value="1"/>
</dbReference>
<evidence type="ECO:0000256" key="8">
    <source>
        <dbReference type="ARBA" id="ARBA00023180"/>
    </source>
</evidence>
<keyword evidence="2" id="KW-0812">Transmembrane</keyword>
<reference evidence="11 12" key="1">
    <citation type="submission" date="2019-09" db="EMBL/GenBank/DDBJ databases">
        <title>Bird 10,000 Genomes (B10K) Project - Family phase.</title>
        <authorList>
            <person name="Zhang G."/>
        </authorList>
    </citation>
    <scope>NUCLEOTIDE SEQUENCE [LARGE SCALE GENOMIC DNA]</scope>
    <source>
        <strain evidence="11">B10K-DU-001-17</strain>
        <tissue evidence="11">Muscle</tissue>
    </source>
</reference>
<name>A0A7L2DHX7_CATFU</name>
<dbReference type="Pfam" id="PF00969">
    <property type="entry name" value="MHC_II_beta"/>
    <property type="match status" value="1"/>
</dbReference>
<gene>
    <name evidence="11" type="primary">H2eb1_0</name>
    <name evidence="11" type="ORF">CATFUS_R15454</name>
</gene>
<dbReference type="PANTHER" id="PTHR19944:SF99">
    <property type="entry name" value="HLA CLASS II HISTOCOMPATIBILITY ANTIGEN, DRB1 BETA CHAIN"/>
    <property type="match status" value="1"/>
</dbReference>
<keyword evidence="9" id="KW-0491">MHC II</keyword>
<feature type="non-terminal residue" evidence="11">
    <location>
        <position position="1"/>
    </location>
</feature>
<protein>
    <submittedName>
        <fullName evidence="11">HB2J protein</fullName>
    </submittedName>
</protein>
<keyword evidence="6" id="KW-0472">Membrane</keyword>
<accession>A0A7L2DHX7</accession>
<dbReference type="InterPro" id="IPR011162">
    <property type="entry name" value="MHC_I/II-like_Ag-recog"/>
</dbReference>
<keyword evidence="8" id="KW-0325">Glycoprotein</keyword>
<keyword evidence="12" id="KW-1185">Reference proteome</keyword>
<evidence type="ECO:0000259" key="10">
    <source>
        <dbReference type="SMART" id="SM00921"/>
    </source>
</evidence>
<dbReference type="GO" id="GO:0042613">
    <property type="term" value="C:MHC class II protein complex"/>
    <property type="evidence" value="ECO:0007669"/>
    <property type="project" value="UniProtKB-KW"/>
</dbReference>
<evidence type="ECO:0000313" key="11">
    <source>
        <dbReference type="EMBL" id="NXQ49070.1"/>
    </source>
</evidence>
<dbReference type="FunFam" id="3.10.320.10:FF:000001">
    <property type="entry name" value="HLA class II histocompatibility antigen, DRB1-1 beta chain"/>
    <property type="match status" value="1"/>
</dbReference>
<proteinExistence type="predicted"/>
<evidence type="ECO:0000256" key="7">
    <source>
        <dbReference type="ARBA" id="ARBA00023157"/>
    </source>
</evidence>
<keyword evidence="3" id="KW-0391">Immunity</keyword>
<dbReference type="SMART" id="SM00921">
    <property type="entry name" value="MHC_II_beta"/>
    <property type="match status" value="1"/>
</dbReference>
<evidence type="ECO:0000256" key="2">
    <source>
        <dbReference type="ARBA" id="ARBA00022692"/>
    </source>
</evidence>
<dbReference type="Proteomes" id="UP000519684">
    <property type="component" value="Unassembled WGS sequence"/>
</dbReference>
<comment type="subcellular location">
    <subcellularLocation>
        <location evidence="1">Membrane</location>
        <topology evidence="1">Single-pass type I membrane protein</topology>
    </subcellularLocation>
</comment>
<dbReference type="SUPFAM" id="SSF54452">
    <property type="entry name" value="MHC antigen-recognition domain"/>
    <property type="match status" value="1"/>
</dbReference>
<evidence type="ECO:0000256" key="5">
    <source>
        <dbReference type="ARBA" id="ARBA00023130"/>
    </source>
</evidence>
<sequence>FINGTEKVRYVQRLMYNREEYARFDSDVGRYEGFNPYGEIQAQYWNSVPEYMEQQRTSVDWFCGHNYKISTPFLVER</sequence>
<dbReference type="InterPro" id="IPR014745">
    <property type="entry name" value="MHC_II_a/b_N"/>
</dbReference>
<evidence type="ECO:0000256" key="9">
    <source>
        <dbReference type="ARBA" id="ARBA00023182"/>
    </source>
</evidence>
<dbReference type="AlphaFoldDB" id="A0A7L2DHX7"/>
<evidence type="ECO:0000313" key="12">
    <source>
        <dbReference type="Proteomes" id="UP000519684"/>
    </source>
</evidence>
<evidence type="ECO:0000256" key="1">
    <source>
        <dbReference type="ARBA" id="ARBA00004479"/>
    </source>
</evidence>
<keyword evidence="4" id="KW-1133">Transmembrane helix</keyword>